<gene>
    <name evidence="2" type="ORF">CVLEPA_LOCUS22676</name>
</gene>
<keyword evidence="3" id="KW-1185">Reference proteome</keyword>
<dbReference type="Proteomes" id="UP001642483">
    <property type="component" value="Unassembled WGS sequence"/>
</dbReference>
<organism evidence="2 3">
    <name type="scientific">Clavelina lepadiformis</name>
    <name type="common">Light-bulb sea squirt</name>
    <name type="synonym">Ascidia lepadiformis</name>
    <dbReference type="NCBI Taxonomy" id="159417"/>
    <lineage>
        <taxon>Eukaryota</taxon>
        <taxon>Metazoa</taxon>
        <taxon>Chordata</taxon>
        <taxon>Tunicata</taxon>
        <taxon>Ascidiacea</taxon>
        <taxon>Aplousobranchia</taxon>
        <taxon>Clavelinidae</taxon>
        <taxon>Clavelina</taxon>
    </lineage>
</organism>
<proteinExistence type="predicted"/>
<name>A0ABP0GIJ6_CLALP</name>
<dbReference type="EMBL" id="CAWYQH010000112">
    <property type="protein sequence ID" value="CAK8690030.1"/>
    <property type="molecule type" value="Genomic_DNA"/>
</dbReference>
<evidence type="ECO:0000313" key="3">
    <source>
        <dbReference type="Proteomes" id="UP001642483"/>
    </source>
</evidence>
<sequence length="134" mass="14921">MTDEQLRALEGQERRNVEARIECLRNIKDMLDAAVQQIMQYTVVVQSQDGTSFQIPNQSDLASNLQTQASNGSSEVLPTDNPESQNEIPGPSQSSLISDESLENDVDSTPTDANELRKRRLAKFNQPKETNADE</sequence>
<feature type="compositionally biased region" description="Polar residues" evidence="1">
    <location>
        <begin position="65"/>
        <end position="98"/>
    </location>
</feature>
<reference evidence="2 3" key="1">
    <citation type="submission" date="2024-02" db="EMBL/GenBank/DDBJ databases">
        <authorList>
            <person name="Daric V."/>
            <person name="Darras S."/>
        </authorList>
    </citation>
    <scope>NUCLEOTIDE SEQUENCE [LARGE SCALE GENOMIC DNA]</scope>
</reference>
<comment type="caution">
    <text evidence="2">The sequence shown here is derived from an EMBL/GenBank/DDBJ whole genome shotgun (WGS) entry which is preliminary data.</text>
</comment>
<evidence type="ECO:0000256" key="1">
    <source>
        <dbReference type="SAM" id="MobiDB-lite"/>
    </source>
</evidence>
<accession>A0ABP0GIJ6</accession>
<evidence type="ECO:0000313" key="2">
    <source>
        <dbReference type="EMBL" id="CAK8690030.1"/>
    </source>
</evidence>
<protein>
    <submittedName>
        <fullName evidence="2">Uncharacterized protein</fullName>
    </submittedName>
</protein>
<feature type="region of interest" description="Disordered" evidence="1">
    <location>
        <begin position="65"/>
        <end position="134"/>
    </location>
</feature>